<name>A0A4Q7NG69_9ACTN</name>
<dbReference type="SUPFAM" id="SSF53756">
    <property type="entry name" value="UDP-Glycosyltransferase/glycogen phosphorylase"/>
    <property type="match status" value="1"/>
</dbReference>
<reference evidence="3 4" key="1">
    <citation type="submission" date="2019-02" db="EMBL/GenBank/DDBJ databases">
        <title>Genomic Encyclopedia of Type Strains, Phase IV (KMG-IV): sequencing the most valuable type-strain genomes for metagenomic binning, comparative biology and taxonomic classification.</title>
        <authorList>
            <person name="Goeker M."/>
        </authorList>
    </citation>
    <scope>NUCLEOTIDE SEQUENCE [LARGE SCALE GENOMIC DNA]</scope>
    <source>
        <strain evidence="3 4">DSM 45622</strain>
    </source>
</reference>
<comment type="caution">
    <text evidence="3">The sequence shown here is derived from an EMBL/GenBank/DDBJ whole genome shotgun (WGS) entry which is preliminary data.</text>
</comment>
<gene>
    <name evidence="3" type="ORF">EV189_3133</name>
</gene>
<dbReference type="GO" id="GO:0008713">
    <property type="term" value="F:ADP-heptose-lipopolysaccharide heptosyltransferase activity"/>
    <property type="evidence" value="ECO:0007669"/>
    <property type="project" value="TreeGrafter"/>
</dbReference>
<dbReference type="GO" id="GO:0009244">
    <property type="term" value="P:lipopolysaccharide core region biosynthetic process"/>
    <property type="evidence" value="ECO:0007669"/>
    <property type="project" value="TreeGrafter"/>
</dbReference>
<dbReference type="Proteomes" id="UP000293638">
    <property type="component" value="Unassembled WGS sequence"/>
</dbReference>
<dbReference type="PANTHER" id="PTHR30160">
    <property type="entry name" value="TETRAACYLDISACCHARIDE 4'-KINASE-RELATED"/>
    <property type="match status" value="1"/>
</dbReference>
<organism evidence="3 4">
    <name type="scientific">Motilibacter rhizosphaerae</name>
    <dbReference type="NCBI Taxonomy" id="598652"/>
    <lineage>
        <taxon>Bacteria</taxon>
        <taxon>Bacillati</taxon>
        <taxon>Actinomycetota</taxon>
        <taxon>Actinomycetes</taxon>
        <taxon>Motilibacterales</taxon>
        <taxon>Motilibacteraceae</taxon>
        <taxon>Motilibacter</taxon>
    </lineage>
</organism>
<dbReference type="InterPro" id="IPR002201">
    <property type="entry name" value="Glyco_trans_9"/>
</dbReference>
<dbReference type="EMBL" id="SGXD01000004">
    <property type="protein sequence ID" value="RZS82738.1"/>
    <property type="molecule type" value="Genomic_DNA"/>
</dbReference>
<keyword evidence="2 3" id="KW-0808">Transferase</keyword>
<accession>A0A4Q7NG69</accession>
<evidence type="ECO:0000313" key="4">
    <source>
        <dbReference type="Proteomes" id="UP000293638"/>
    </source>
</evidence>
<dbReference type="OrthoDB" id="9807356at2"/>
<sequence length="337" mass="34102">MALAGPAQRPGVLVLRALALGDLLVAVPALKALRAALPEPLVLAAPRALAPVAALTGAVDHVVDVRGLDDPLPVELAGAPVAVNLHGRGPQSHALLAAAGPGRLVAFACPPDHPDGPAWVEHEHERERWCRLVRAGLGPAHPGPDPDDVALAVPSVAPPVAGAAVLHVGAGYGSRRWPVERWAAVASALAADHRVVLTGSAAERPDALAVAAAAGLPDDAVLAGRTSLDELAALVAAAELVVSGDTGVAHLASAYAVASVVLFGPAPPARWSPPPRPQHAVLWHGDPADPWAQGDVYGAALDPLLARVLPGEVLAAVERVLDAPRAPLRARAGRGAP</sequence>
<evidence type="ECO:0000256" key="2">
    <source>
        <dbReference type="ARBA" id="ARBA00022679"/>
    </source>
</evidence>
<dbReference type="CDD" id="cd03789">
    <property type="entry name" value="GT9_LPS_heptosyltransferase"/>
    <property type="match status" value="1"/>
</dbReference>
<dbReference type="PANTHER" id="PTHR30160:SF1">
    <property type="entry name" value="LIPOPOLYSACCHARIDE 1,2-N-ACETYLGLUCOSAMINETRANSFERASE-RELATED"/>
    <property type="match status" value="1"/>
</dbReference>
<dbReference type="AlphaFoldDB" id="A0A4Q7NG69"/>
<keyword evidence="4" id="KW-1185">Reference proteome</keyword>
<proteinExistence type="predicted"/>
<protein>
    <submittedName>
        <fullName evidence="3">ADP-heptose:LPS heptosyltransferase</fullName>
    </submittedName>
</protein>
<evidence type="ECO:0000256" key="1">
    <source>
        <dbReference type="ARBA" id="ARBA00022676"/>
    </source>
</evidence>
<dbReference type="InterPro" id="IPR051199">
    <property type="entry name" value="LPS_LOS_Heptosyltrfase"/>
</dbReference>
<evidence type="ECO:0000313" key="3">
    <source>
        <dbReference type="EMBL" id="RZS82738.1"/>
    </source>
</evidence>
<dbReference type="GO" id="GO:0005829">
    <property type="term" value="C:cytosol"/>
    <property type="evidence" value="ECO:0007669"/>
    <property type="project" value="TreeGrafter"/>
</dbReference>
<dbReference type="RefSeq" id="WP_130493889.1">
    <property type="nucleotide sequence ID" value="NZ_SGXD01000004.1"/>
</dbReference>
<keyword evidence="1" id="KW-0328">Glycosyltransferase</keyword>
<dbReference type="Pfam" id="PF01075">
    <property type="entry name" value="Glyco_transf_9"/>
    <property type="match status" value="1"/>
</dbReference>
<dbReference type="Gene3D" id="3.40.50.2000">
    <property type="entry name" value="Glycogen Phosphorylase B"/>
    <property type="match status" value="2"/>
</dbReference>